<dbReference type="SUPFAM" id="SSF53686">
    <property type="entry name" value="Tryptophan synthase beta subunit-like PLP-dependent enzymes"/>
    <property type="match status" value="1"/>
</dbReference>
<accession>A0ABT2GWN6</accession>
<sequence length="355" mass="36812">MSVIYSNPDARTWRTHPAPDVLRFHQSLPGYTPTRLVEVPALAEELGVARVFVKEEASRLGLPAFKVLGASYAISRALSARTGHDEALDFDALRSIAPAVRLVAATDGNHGRAVAHVARLLGLRAEIYTPAGITRAAKDAIEAEGAHRIEVDAPYDDVVRTAAASVDDDAVLIQDTSWDGYEEIPAWIVDGYSTLLAETDQQATAAGSVPFDVVFVPVGVGSLAEAVLRHYRSGESAPSVVSVEPAAAPAILASLHAGRPVTVPTSDTIMAGLNCGTPTEAGWPTLQAGIDRALTVTDDQAATAVHDLAALGIDAGPCGAASLAGARSLGSLPADATVLLLSTEGRAANPLPDRS</sequence>
<keyword evidence="2" id="KW-0663">Pyridoxal phosphate</keyword>
<proteinExistence type="predicted"/>
<dbReference type="RefSeq" id="WP_259536894.1">
    <property type="nucleotide sequence ID" value="NZ_JANLCJ010000001.1"/>
</dbReference>
<evidence type="ECO:0000256" key="2">
    <source>
        <dbReference type="ARBA" id="ARBA00022898"/>
    </source>
</evidence>
<dbReference type="Pfam" id="PF00291">
    <property type="entry name" value="PALP"/>
    <property type="match status" value="1"/>
</dbReference>
<dbReference type="PANTHER" id="PTHR42937">
    <property type="match status" value="1"/>
</dbReference>
<comment type="caution">
    <text evidence="4">The sequence shown here is derived from an EMBL/GenBank/DDBJ whole genome shotgun (WGS) entry which is preliminary data.</text>
</comment>
<reference evidence="4" key="1">
    <citation type="submission" date="2022-08" db="EMBL/GenBank/DDBJ databases">
        <authorList>
            <person name="Deng Y."/>
            <person name="Han X.-F."/>
            <person name="Zhang Y.-Q."/>
        </authorList>
    </citation>
    <scope>NUCLEOTIDE SEQUENCE</scope>
    <source>
        <strain evidence="4">CPCC 203386</strain>
    </source>
</reference>
<dbReference type="GO" id="GO:0008838">
    <property type="term" value="F:diaminopropionate ammonia-lyase activity"/>
    <property type="evidence" value="ECO:0007669"/>
    <property type="project" value="UniProtKB-EC"/>
</dbReference>
<dbReference type="NCBIfam" id="NF006058">
    <property type="entry name" value="PRK08206.1"/>
    <property type="match status" value="1"/>
</dbReference>
<name>A0ABT2GWN6_9MICO</name>
<dbReference type="Proteomes" id="UP001165586">
    <property type="component" value="Unassembled WGS sequence"/>
</dbReference>
<dbReference type="InterPro" id="IPR036052">
    <property type="entry name" value="TrpB-like_PALP_sf"/>
</dbReference>
<dbReference type="PANTHER" id="PTHR42937:SF1">
    <property type="entry name" value="DIAMINOPROPIONATE AMMONIA-LYASE"/>
    <property type="match status" value="1"/>
</dbReference>
<gene>
    <name evidence="4" type="ORF">N1032_00970</name>
</gene>
<evidence type="ECO:0000313" key="5">
    <source>
        <dbReference type="Proteomes" id="UP001165586"/>
    </source>
</evidence>
<dbReference type="EMBL" id="JANLCJ010000001">
    <property type="protein sequence ID" value="MCS5732316.1"/>
    <property type="molecule type" value="Genomic_DNA"/>
</dbReference>
<protein>
    <submittedName>
        <fullName evidence="4">Diaminopropionate ammonia-lyase</fullName>
        <ecNumber evidence="4">4.3.1.15</ecNumber>
    </submittedName>
</protein>
<keyword evidence="5" id="KW-1185">Reference proteome</keyword>
<organism evidence="4 5">
    <name type="scientific">Herbiconiux daphne</name>
    <dbReference type="NCBI Taxonomy" id="2970914"/>
    <lineage>
        <taxon>Bacteria</taxon>
        <taxon>Bacillati</taxon>
        <taxon>Actinomycetota</taxon>
        <taxon>Actinomycetes</taxon>
        <taxon>Micrococcales</taxon>
        <taxon>Microbacteriaceae</taxon>
        <taxon>Herbiconiux</taxon>
    </lineage>
</organism>
<dbReference type="InterPro" id="IPR001926">
    <property type="entry name" value="TrpB-like_PALP"/>
</dbReference>
<evidence type="ECO:0000259" key="3">
    <source>
        <dbReference type="Pfam" id="PF00291"/>
    </source>
</evidence>
<dbReference type="Gene3D" id="3.40.50.1100">
    <property type="match status" value="2"/>
</dbReference>
<feature type="domain" description="Tryptophan synthase beta chain-like PALP" evidence="3">
    <location>
        <begin position="29"/>
        <end position="343"/>
    </location>
</feature>
<comment type="cofactor">
    <cofactor evidence="1">
        <name>pyridoxal 5'-phosphate</name>
        <dbReference type="ChEBI" id="CHEBI:597326"/>
    </cofactor>
</comment>
<evidence type="ECO:0000313" key="4">
    <source>
        <dbReference type="EMBL" id="MCS5732316.1"/>
    </source>
</evidence>
<keyword evidence="4" id="KW-0456">Lyase</keyword>
<evidence type="ECO:0000256" key="1">
    <source>
        <dbReference type="ARBA" id="ARBA00001933"/>
    </source>
</evidence>
<dbReference type="EC" id="4.3.1.15" evidence="4"/>